<dbReference type="OrthoDB" id="9815174at2"/>
<dbReference type="InterPro" id="IPR005119">
    <property type="entry name" value="LysR_subst-bd"/>
</dbReference>
<evidence type="ECO:0000259" key="5">
    <source>
        <dbReference type="PROSITE" id="PS50931"/>
    </source>
</evidence>
<dbReference type="Pfam" id="PF00126">
    <property type="entry name" value="HTH_1"/>
    <property type="match status" value="1"/>
</dbReference>
<keyword evidence="2" id="KW-0805">Transcription regulation</keyword>
<dbReference type="InterPro" id="IPR036388">
    <property type="entry name" value="WH-like_DNA-bd_sf"/>
</dbReference>
<dbReference type="FunFam" id="1.10.10.10:FF:000001">
    <property type="entry name" value="LysR family transcriptional regulator"/>
    <property type="match status" value="1"/>
</dbReference>
<dbReference type="Gene3D" id="3.40.190.10">
    <property type="entry name" value="Periplasmic binding protein-like II"/>
    <property type="match status" value="2"/>
</dbReference>
<gene>
    <name evidence="6" type="ORF">E3C22_12700</name>
</gene>
<dbReference type="PANTHER" id="PTHR30346:SF0">
    <property type="entry name" value="HCA OPERON TRANSCRIPTIONAL ACTIVATOR HCAR"/>
    <property type="match status" value="1"/>
</dbReference>
<comment type="caution">
    <text evidence="6">The sequence shown here is derived from an EMBL/GenBank/DDBJ whole genome shotgun (WGS) entry which is preliminary data.</text>
</comment>
<dbReference type="SUPFAM" id="SSF53850">
    <property type="entry name" value="Periplasmic binding protein-like II"/>
    <property type="match status" value="1"/>
</dbReference>
<evidence type="ECO:0000256" key="4">
    <source>
        <dbReference type="ARBA" id="ARBA00023163"/>
    </source>
</evidence>
<evidence type="ECO:0000256" key="1">
    <source>
        <dbReference type="ARBA" id="ARBA00009437"/>
    </source>
</evidence>
<dbReference type="PROSITE" id="PS50931">
    <property type="entry name" value="HTH_LYSR"/>
    <property type="match status" value="1"/>
</dbReference>
<comment type="similarity">
    <text evidence="1">Belongs to the LysR transcriptional regulatory family.</text>
</comment>
<keyword evidence="3" id="KW-0238">DNA-binding</keyword>
<dbReference type="Pfam" id="PF03466">
    <property type="entry name" value="LysR_substrate"/>
    <property type="match status" value="1"/>
</dbReference>
<dbReference type="SUPFAM" id="SSF46785">
    <property type="entry name" value="Winged helix' DNA-binding domain"/>
    <property type="match status" value="1"/>
</dbReference>
<dbReference type="GO" id="GO:0032993">
    <property type="term" value="C:protein-DNA complex"/>
    <property type="evidence" value="ECO:0007669"/>
    <property type="project" value="TreeGrafter"/>
</dbReference>
<dbReference type="PRINTS" id="PR00039">
    <property type="entry name" value="HTHLYSR"/>
</dbReference>
<organism evidence="6 7">
    <name type="scientific">Jiella endophytica</name>
    <dbReference type="NCBI Taxonomy" id="2558362"/>
    <lineage>
        <taxon>Bacteria</taxon>
        <taxon>Pseudomonadati</taxon>
        <taxon>Pseudomonadota</taxon>
        <taxon>Alphaproteobacteria</taxon>
        <taxon>Hyphomicrobiales</taxon>
        <taxon>Aurantimonadaceae</taxon>
        <taxon>Jiella</taxon>
    </lineage>
</organism>
<dbReference type="InterPro" id="IPR036390">
    <property type="entry name" value="WH_DNA-bd_sf"/>
</dbReference>
<proteinExistence type="inferred from homology"/>
<dbReference type="EMBL" id="SOZD01000003">
    <property type="protein sequence ID" value="TFF23278.1"/>
    <property type="molecule type" value="Genomic_DNA"/>
</dbReference>
<accession>A0A4Y8RJP5</accession>
<keyword evidence="4" id="KW-0804">Transcription</keyword>
<dbReference type="PANTHER" id="PTHR30346">
    <property type="entry name" value="TRANSCRIPTIONAL DUAL REGULATOR HCAR-RELATED"/>
    <property type="match status" value="1"/>
</dbReference>
<reference evidence="6 7" key="1">
    <citation type="submission" date="2019-03" db="EMBL/GenBank/DDBJ databases">
        <title>Jiella endophytica sp. nov., a novel endophytic bacterium isolated from root of Ficus microcarpa Linn. f.</title>
        <authorList>
            <person name="Tuo L."/>
        </authorList>
    </citation>
    <scope>NUCLEOTIDE SEQUENCE [LARGE SCALE GENOMIC DNA]</scope>
    <source>
        <strain evidence="6 7">CBS5Q-3</strain>
    </source>
</reference>
<sequence length="310" mass="33974">MSISLKQIRYFVAAAETGRISRAAVELNVSQSAVTTAIQQLEALLGAPLLERTPQGVRVTIEGGRFLPQARQILSSVAEAIRSPHMTGDRVVGRLRVGVTYTVSGYFLPQHLTRFYANFPGVALELFEAPRTVLEQAIVDGALDVAVMLVSNLENRREIASEILERSPRRLWLAPGHPLTRAERVSLADIEPHPFLMLTVDEAKVTAMRYWTVAELEPKVIFRTASVEAVRSMVAGGIGVTILSDLVYRPWSLDGQRIETRVIEEGVPSMDVGLAWKRDAAGDAAFEAFCDFMRYAAAGDAPHRPGPVVA</sequence>
<dbReference type="Proteomes" id="UP000298179">
    <property type="component" value="Unassembled WGS sequence"/>
</dbReference>
<evidence type="ECO:0000313" key="6">
    <source>
        <dbReference type="EMBL" id="TFF23278.1"/>
    </source>
</evidence>
<keyword evidence="7" id="KW-1185">Reference proteome</keyword>
<feature type="domain" description="HTH lysR-type" evidence="5">
    <location>
        <begin position="3"/>
        <end position="60"/>
    </location>
</feature>
<protein>
    <submittedName>
        <fullName evidence="6">LysR family transcriptional regulator</fullName>
    </submittedName>
</protein>
<dbReference type="GO" id="GO:0003700">
    <property type="term" value="F:DNA-binding transcription factor activity"/>
    <property type="evidence" value="ECO:0007669"/>
    <property type="project" value="InterPro"/>
</dbReference>
<evidence type="ECO:0000256" key="3">
    <source>
        <dbReference type="ARBA" id="ARBA00023125"/>
    </source>
</evidence>
<evidence type="ECO:0000313" key="7">
    <source>
        <dbReference type="Proteomes" id="UP000298179"/>
    </source>
</evidence>
<evidence type="ECO:0000256" key="2">
    <source>
        <dbReference type="ARBA" id="ARBA00023015"/>
    </source>
</evidence>
<dbReference type="AlphaFoldDB" id="A0A4Y8RJP5"/>
<dbReference type="InterPro" id="IPR000847">
    <property type="entry name" value="LysR_HTH_N"/>
</dbReference>
<dbReference type="Gene3D" id="1.10.10.10">
    <property type="entry name" value="Winged helix-like DNA-binding domain superfamily/Winged helix DNA-binding domain"/>
    <property type="match status" value="1"/>
</dbReference>
<dbReference type="GO" id="GO:0003677">
    <property type="term" value="F:DNA binding"/>
    <property type="evidence" value="ECO:0007669"/>
    <property type="project" value="UniProtKB-KW"/>
</dbReference>
<dbReference type="RefSeq" id="WP_134762384.1">
    <property type="nucleotide sequence ID" value="NZ_SOZD01000003.1"/>
</dbReference>
<name>A0A4Y8RJP5_9HYPH</name>